<keyword evidence="1" id="KW-0479">Metal-binding</keyword>
<dbReference type="InterPro" id="IPR047126">
    <property type="entry name" value="RNF141-like"/>
</dbReference>
<dbReference type="AlphaFoldDB" id="A0A7S4G7Q0"/>
<organism evidence="4">
    <name type="scientific">Eutreptiella gymnastica</name>
    <dbReference type="NCBI Taxonomy" id="73025"/>
    <lineage>
        <taxon>Eukaryota</taxon>
        <taxon>Discoba</taxon>
        <taxon>Euglenozoa</taxon>
        <taxon>Euglenida</taxon>
        <taxon>Spirocuta</taxon>
        <taxon>Euglenophyceae</taxon>
        <taxon>Eutreptiales</taxon>
        <taxon>Eutreptiaceae</taxon>
        <taxon>Eutreptiella</taxon>
    </lineage>
</organism>
<dbReference type="SUPFAM" id="SSF57850">
    <property type="entry name" value="RING/U-box"/>
    <property type="match status" value="1"/>
</dbReference>
<dbReference type="EMBL" id="HBJA01113958">
    <property type="protein sequence ID" value="CAE0828030.1"/>
    <property type="molecule type" value="Transcribed_RNA"/>
</dbReference>
<feature type="region of interest" description="Disordered" evidence="2">
    <location>
        <begin position="1"/>
        <end position="68"/>
    </location>
</feature>
<feature type="domain" description="RING-type" evidence="3">
    <location>
        <begin position="77"/>
        <end position="119"/>
    </location>
</feature>
<feature type="compositionally biased region" description="Basic and acidic residues" evidence="2">
    <location>
        <begin position="15"/>
        <end position="39"/>
    </location>
</feature>
<evidence type="ECO:0000313" key="4">
    <source>
        <dbReference type="EMBL" id="CAE0828030.1"/>
    </source>
</evidence>
<accession>A0A7S4G7Q0</accession>
<evidence type="ECO:0000256" key="2">
    <source>
        <dbReference type="SAM" id="MobiDB-lite"/>
    </source>
</evidence>
<dbReference type="Pfam" id="PF13639">
    <property type="entry name" value="zf-RING_2"/>
    <property type="match status" value="1"/>
</dbReference>
<reference evidence="4" key="1">
    <citation type="submission" date="2021-01" db="EMBL/GenBank/DDBJ databases">
        <authorList>
            <person name="Corre E."/>
            <person name="Pelletier E."/>
            <person name="Niang G."/>
            <person name="Scheremetjew M."/>
            <person name="Finn R."/>
            <person name="Kale V."/>
            <person name="Holt S."/>
            <person name="Cochrane G."/>
            <person name="Meng A."/>
            <person name="Brown T."/>
            <person name="Cohen L."/>
        </authorList>
    </citation>
    <scope>NUCLEOTIDE SEQUENCE</scope>
    <source>
        <strain evidence="4">CCMP1594</strain>
    </source>
</reference>
<evidence type="ECO:0000259" key="3">
    <source>
        <dbReference type="PROSITE" id="PS50089"/>
    </source>
</evidence>
<dbReference type="PROSITE" id="PS50089">
    <property type="entry name" value="ZF_RING_2"/>
    <property type="match status" value="1"/>
</dbReference>
<protein>
    <recommendedName>
        <fullName evidence="3">RING-type domain-containing protein</fullName>
    </recommendedName>
</protein>
<sequence length="164" mass="18275">MAGSKKRSPSSPKKKAVEPKKAKKKALEPKKAKALKVDTMKSTTGCRGVSKSKARRKGAVPPLQAEEETRVPEPKECIICFESLPAAGAPYRLECGHCEFHEKCIKEWLQRSGRCPLCDTVFPEYCKKPPQQKPTLNLLHTLPLSHIFALPGLAQSYDIPIVYY</sequence>
<keyword evidence="1" id="KW-0862">Zinc</keyword>
<dbReference type="InterPro" id="IPR001841">
    <property type="entry name" value="Znf_RING"/>
</dbReference>
<proteinExistence type="predicted"/>
<dbReference type="Gene3D" id="3.30.40.10">
    <property type="entry name" value="Zinc/RING finger domain, C3HC4 (zinc finger)"/>
    <property type="match status" value="1"/>
</dbReference>
<feature type="compositionally biased region" description="Basic residues" evidence="2">
    <location>
        <begin position="1"/>
        <end position="14"/>
    </location>
</feature>
<dbReference type="PANTHER" id="PTHR12109">
    <property type="entry name" value="RING FINGER PROTEIN 141-RELATED"/>
    <property type="match status" value="1"/>
</dbReference>
<gene>
    <name evidence="4" type="ORF">EGYM00163_LOCUS39293</name>
</gene>
<name>A0A7S4G7Q0_9EUGL</name>
<keyword evidence="1" id="KW-0863">Zinc-finger</keyword>
<evidence type="ECO:0000256" key="1">
    <source>
        <dbReference type="PROSITE-ProRule" id="PRU00175"/>
    </source>
</evidence>
<dbReference type="SMART" id="SM00184">
    <property type="entry name" value="RING"/>
    <property type="match status" value="1"/>
</dbReference>
<dbReference type="GO" id="GO:0008270">
    <property type="term" value="F:zinc ion binding"/>
    <property type="evidence" value="ECO:0007669"/>
    <property type="project" value="UniProtKB-KW"/>
</dbReference>
<dbReference type="InterPro" id="IPR013083">
    <property type="entry name" value="Znf_RING/FYVE/PHD"/>
</dbReference>